<evidence type="ECO:0000313" key="7">
    <source>
        <dbReference type="EMBL" id="KAJ2784524.1"/>
    </source>
</evidence>
<keyword evidence="5 6" id="KW-0472">Membrane</keyword>
<keyword evidence="4 6" id="KW-1133">Transmembrane helix</keyword>
<dbReference type="PANTHER" id="PTHR12703:SF4">
    <property type="entry name" value="TRANSMEMBRANE PROTEIN 33"/>
    <property type="match status" value="1"/>
</dbReference>
<evidence type="ECO:0000256" key="2">
    <source>
        <dbReference type="ARBA" id="ARBA00007322"/>
    </source>
</evidence>
<dbReference type="PANTHER" id="PTHR12703">
    <property type="entry name" value="TRANSMEMBRANE PROTEIN 33"/>
    <property type="match status" value="1"/>
</dbReference>
<name>A0A9W8HI48_9FUNG</name>
<dbReference type="Proteomes" id="UP001140217">
    <property type="component" value="Unassembled WGS sequence"/>
</dbReference>
<dbReference type="GO" id="GO:0061024">
    <property type="term" value="P:membrane organization"/>
    <property type="evidence" value="ECO:0007669"/>
    <property type="project" value="TreeGrafter"/>
</dbReference>
<dbReference type="InterPro" id="IPR051645">
    <property type="entry name" value="PER33/POM33_regulator"/>
</dbReference>
<keyword evidence="8" id="KW-1185">Reference proteome</keyword>
<evidence type="ECO:0000313" key="8">
    <source>
        <dbReference type="Proteomes" id="UP001140217"/>
    </source>
</evidence>
<evidence type="ECO:0000256" key="5">
    <source>
        <dbReference type="ARBA" id="ARBA00023136"/>
    </source>
</evidence>
<comment type="similarity">
    <text evidence="2">Belongs to the PER33/POM33 family.</text>
</comment>
<dbReference type="EMBL" id="JANBUL010000025">
    <property type="protein sequence ID" value="KAJ2784524.1"/>
    <property type="molecule type" value="Genomic_DNA"/>
</dbReference>
<comment type="caution">
    <text evidence="7">The sequence shown here is derived from an EMBL/GenBank/DDBJ whole genome shotgun (WGS) entry which is preliminary data.</text>
</comment>
<dbReference type="OrthoDB" id="5581259at2759"/>
<comment type="subcellular location">
    <subcellularLocation>
        <location evidence="1">Membrane</location>
        <topology evidence="1">Multi-pass membrane protein</topology>
    </subcellularLocation>
</comment>
<keyword evidence="3 6" id="KW-0812">Transmembrane</keyword>
<gene>
    <name evidence="7" type="primary">POM33</name>
    <name evidence="7" type="ORF">H4R18_001064</name>
</gene>
<feature type="transmembrane region" description="Helical" evidence="6">
    <location>
        <begin position="62"/>
        <end position="79"/>
    </location>
</feature>
<dbReference type="GO" id="GO:0016020">
    <property type="term" value="C:membrane"/>
    <property type="evidence" value="ECO:0007669"/>
    <property type="project" value="UniProtKB-SubCell"/>
</dbReference>
<dbReference type="AlphaFoldDB" id="A0A9W8HI48"/>
<evidence type="ECO:0000256" key="4">
    <source>
        <dbReference type="ARBA" id="ARBA00022989"/>
    </source>
</evidence>
<dbReference type="GO" id="GO:0071786">
    <property type="term" value="P:endoplasmic reticulum tubular network organization"/>
    <property type="evidence" value="ECO:0007669"/>
    <property type="project" value="TreeGrafter"/>
</dbReference>
<proteinExistence type="inferred from homology"/>
<evidence type="ECO:0000256" key="3">
    <source>
        <dbReference type="ARBA" id="ARBA00022692"/>
    </source>
</evidence>
<dbReference type="InterPro" id="IPR005344">
    <property type="entry name" value="TMEM33/Pom33"/>
</dbReference>
<dbReference type="Pfam" id="PF03661">
    <property type="entry name" value="TMEM33_Pom33"/>
    <property type="match status" value="1"/>
</dbReference>
<evidence type="ECO:0000256" key="1">
    <source>
        <dbReference type="ARBA" id="ARBA00004141"/>
    </source>
</evidence>
<reference evidence="7" key="1">
    <citation type="submission" date="2022-07" db="EMBL/GenBank/DDBJ databases">
        <title>Phylogenomic reconstructions and comparative analyses of Kickxellomycotina fungi.</title>
        <authorList>
            <person name="Reynolds N.K."/>
            <person name="Stajich J.E."/>
            <person name="Barry K."/>
            <person name="Grigoriev I.V."/>
            <person name="Crous P."/>
            <person name="Smith M.E."/>
        </authorList>
    </citation>
    <scope>NUCLEOTIDE SEQUENCE</scope>
    <source>
        <strain evidence="7">NBRC 105414</strain>
    </source>
</reference>
<evidence type="ECO:0000256" key="6">
    <source>
        <dbReference type="SAM" id="Phobius"/>
    </source>
</evidence>
<dbReference type="GO" id="GO:0005783">
    <property type="term" value="C:endoplasmic reticulum"/>
    <property type="evidence" value="ECO:0007669"/>
    <property type="project" value="TreeGrafter"/>
</dbReference>
<feature type="transmembrane region" description="Helical" evidence="6">
    <location>
        <begin position="99"/>
        <end position="125"/>
    </location>
</feature>
<organism evidence="7 8">
    <name type="scientific">Coemansia javaensis</name>
    <dbReference type="NCBI Taxonomy" id="2761396"/>
    <lineage>
        <taxon>Eukaryota</taxon>
        <taxon>Fungi</taxon>
        <taxon>Fungi incertae sedis</taxon>
        <taxon>Zoopagomycota</taxon>
        <taxon>Kickxellomycotina</taxon>
        <taxon>Kickxellomycetes</taxon>
        <taxon>Kickxellales</taxon>
        <taxon>Kickxellaceae</taxon>
        <taxon>Coemansia</taxon>
    </lineage>
</organism>
<accession>A0A9W8HI48</accession>
<feature type="transmembrane region" description="Helical" evidence="6">
    <location>
        <begin position="28"/>
        <end position="46"/>
    </location>
</feature>
<sequence length="289" mass="31965">MAPPTSQRAAPAATASERFVALAKTAQFYWWVGHLVVLVSGTLYYMKRPFGWDAANGHYRRAYLGALVSYAIVIYKTYGPPQANLAFLYRLIVDENVEYLLLALMWLWVKPMVVTLVPFVVFSLFHVISYTRSSLIPVLAPGVTEEVQRARRAGGDVALSLAGRVSRFMGEWSSRYYLPALREVGVWEVAVIGGWTVLGALSLQTSLLVPPLYFQFLRLRYAFSTPTRVAFRRVRTFLDKHLTPPTANPNVPGVVTDAYIRARDFLVGVGNAIVDPAAAAGGQPPLGRG</sequence>
<protein>
    <submittedName>
        <fullName evidence="7">Transmembrane nucleoporin</fullName>
    </submittedName>
</protein>